<evidence type="ECO:0000313" key="3">
    <source>
        <dbReference type="Proteomes" id="UP000698222"/>
    </source>
</evidence>
<comment type="caution">
    <text evidence="2">The sequence shown here is derived from an EMBL/GenBank/DDBJ whole genome shotgun (WGS) entry which is preliminary data.</text>
</comment>
<dbReference type="EMBL" id="JAGIOC010000001">
    <property type="protein sequence ID" value="MBP2410888.1"/>
    <property type="molecule type" value="Genomic_DNA"/>
</dbReference>
<feature type="compositionally biased region" description="Low complexity" evidence="1">
    <location>
        <begin position="282"/>
        <end position="292"/>
    </location>
</feature>
<feature type="compositionally biased region" description="Basic residues" evidence="1">
    <location>
        <begin position="333"/>
        <end position="344"/>
    </location>
</feature>
<name>A0ABS4YQ28_9MICO</name>
<protein>
    <submittedName>
        <fullName evidence="2">Uncharacterized protein</fullName>
    </submittedName>
</protein>
<gene>
    <name evidence="2" type="ORF">JOF44_003791</name>
</gene>
<feature type="region of interest" description="Disordered" evidence="1">
    <location>
        <begin position="242"/>
        <end position="345"/>
    </location>
</feature>
<evidence type="ECO:0000313" key="2">
    <source>
        <dbReference type="EMBL" id="MBP2410888.1"/>
    </source>
</evidence>
<proteinExistence type="predicted"/>
<dbReference type="Proteomes" id="UP000698222">
    <property type="component" value="Unassembled WGS sequence"/>
</dbReference>
<reference evidence="2 3" key="1">
    <citation type="submission" date="2021-03" db="EMBL/GenBank/DDBJ databases">
        <title>Sequencing the genomes of 1000 actinobacteria strains.</title>
        <authorList>
            <person name="Klenk H.-P."/>
        </authorList>
    </citation>
    <scope>NUCLEOTIDE SEQUENCE [LARGE SCALE GENOMIC DNA]</scope>
    <source>
        <strain evidence="2 3">DSM 14564</strain>
    </source>
</reference>
<feature type="compositionally biased region" description="Low complexity" evidence="1">
    <location>
        <begin position="242"/>
        <end position="254"/>
    </location>
</feature>
<keyword evidence="3" id="KW-1185">Reference proteome</keyword>
<organism evidence="2 3">
    <name type="scientific">Brachybacterium fresconis</name>
    <dbReference type="NCBI Taxonomy" id="173363"/>
    <lineage>
        <taxon>Bacteria</taxon>
        <taxon>Bacillati</taxon>
        <taxon>Actinomycetota</taxon>
        <taxon>Actinomycetes</taxon>
        <taxon>Micrococcales</taxon>
        <taxon>Dermabacteraceae</taxon>
        <taxon>Brachybacterium</taxon>
    </lineage>
</organism>
<accession>A0ABS4YQ28</accession>
<evidence type="ECO:0000256" key="1">
    <source>
        <dbReference type="SAM" id="MobiDB-lite"/>
    </source>
</evidence>
<feature type="region of interest" description="Disordered" evidence="1">
    <location>
        <begin position="480"/>
        <end position="505"/>
    </location>
</feature>
<sequence>MTEEDTVDLGYRLDPIRTLLRRSAAADRRAASALVDVLGPRIHGLAVHVTGSSATGGRLTVSVLRGCLRDAADLAASALPGEAAVLDRARRAAVATRPRGDVRSLVAPDAAEDRTRDRREMDVMRALLELPPAQRALVESAAQGRFEITGPDRREAAGVLAHMLDELVPLGGTGSSELRALAALDALALAEESERRRLRDLIDDSETAGIHRRAIEAAASLTLLTAVRPSHDLHRAVLEGFGAAPRPAPDSDSGPGPGPGPEAAYRGSYATPVLGTDSQRRAVGPPAVAGAVHSTSATADPSATPGGDVPEADPSPAPAPAFAFRAADEVRSSRRGRRREKARAKQTVAGHRPWISRTVAALALVTALVLGGLLIDARREQSLTETFASTWTQYSLEPDARLVSGRSDNGDWSAVITADGLAVRAEGVSGYEGEVLQLWGTTDGVQEDLGVLEISEDGLIRFSSPGTADSLVVTREMAPQNMSGTPSTRIVASLSPQLPTPDSTG</sequence>